<dbReference type="GO" id="GO:0071555">
    <property type="term" value="P:cell wall organization"/>
    <property type="evidence" value="ECO:0007669"/>
    <property type="project" value="UniProtKB-KW"/>
</dbReference>
<dbReference type="Proteomes" id="UP000326202">
    <property type="component" value="Chromosome"/>
</dbReference>
<evidence type="ECO:0000256" key="7">
    <source>
        <dbReference type="ARBA" id="ARBA00022984"/>
    </source>
</evidence>
<evidence type="ECO:0000256" key="5">
    <source>
        <dbReference type="ARBA" id="ARBA00022840"/>
    </source>
</evidence>
<keyword evidence="5 10" id="KW-0067">ATP-binding</keyword>
<dbReference type="AlphaFoldDB" id="A0A5J6MEK4"/>
<evidence type="ECO:0000256" key="6">
    <source>
        <dbReference type="ARBA" id="ARBA00022960"/>
    </source>
</evidence>
<accession>A0A5J6MEK4</accession>
<dbReference type="Pfam" id="PF01225">
    <property type="entry name" value="Mur_ligase"/>
    <property type="match status" value="1"/>
</dbReference>
<dbReference type="InterPro" id="IPR036615">
    <property type="entry name" value="Mur_ligase_C_dom_sf"/>
</dbReference>
<keyword evidence="3 10" id="KW-0132">Cell division</keyword>
<dbReference type="RefSeq" id="WP_151176264.1">
    <property type="nucleotide sequence ID" value="NZ_CP042906.1"/>
</dbReference>
<evidence type="ECO:0000259" key="14">
    <source>
        <dbReference type="Pfam" id="PF08245"/>
    </source>
</evidence>
<dbReference type="InterPro" id="IPR004101">
    <property type="entry name" value="Mur_ligase_C"/>
</dbReference>
<dbReference type="NCBIfam" id="NF010693">
    <property type="entry name" value="PRK14093.1"/>
    <property type="match status" value="1"/>
</dbReference>
<evidence type="ECO:0000256" key="9">
    <source>
        <dbReference type="ARBA" id="ARBA00023316"/>
    </source>
</evidence>
<dbReference type="InterPro" id="IPR013221">
    <property type="entry name" value="Mur_ligase_cen"/>
</dbReference>
<dbReference type="InterPro" id="IPR036565">
    <property type="entry name" value="Mur-like_cat_sf"/>
</dbReference>
<organism evidence="15 16">
    <name type="scientific">Hypericibacter terrae</name>
    <dbReference type="NCBI Taxonomy" id="2602015"/>
    <lineage>
        <taxon>Bacteria</taxon>
        <taxon>Pseudomonadati</taxon>
        <taxon>Pseudomonadota</taxon>
        <taxon>Alphaproteobacteria</taxon>
        <taxon>Rhodospirillales</taxon>
        <taxon>Dongiaceae</taxon>
        <taxon>Hypericibacter</taxon>
    </lineage>
</organism>
<dbReference type="UniPathway" id="UPA00219"/>
<evidence type="ECO:0000256" key="2">
    <source>
        <dbReference type="ARBA" id="ARBA00022598"/>
    </source>
</evidence>
<keyword evidence="7 10" id="KW-0573">Peptidoglycan synthesis</keyword>
<comment type="subcellular location">
    <subcellularLocation>
        <location evidence="10 11">Cytoplasm</location>
    </subcellularLocation>
</comment>
<evidence type="ECO:0000313" key="15">
    <source>
        <dbReference type="EMBL" id="QEX15842.1"/>
    </source>
</evidence>
<gene>
    <name evidence="10 15" type="primary">murF</name>
    <name evidence="15" type="ORF">FRZ44_11300</name>
</gene>
<keyword evidence="6 10" id="KW-0133">Cell shape</keyword>
<reference evidence="15 16" key="1">
    <citation type="submission" date="2019-08" db="EMBL/GenBank/DDBJ databases">
        <title>Hyperibacter terrae gen. nov., sp. nov. and Hyperibacter viscosus sp. nov., two new members in the family Rhodospirillaceae isolated from the rhizosphere of Hypericum perforatum.</title>
        <authorList>
            <person name="Noviana Z."/>
        </authorList>
    </citation>
    <scope>NUCLEOTIDE SEQUENCE [LARGE SCALE GENOMIC DNA]</scope>
    <source>
        <strain evidence="15 16">R5913</strain>
    </source>
</reference>
<dbReference type="SUPFAM" id="SSF53244">
    <property type="entry name" value="MurD-like peptide ligases, peptide-binding domain"/>
    <property type="match status" value="1"/>
</dbReference>
<dbReference type="HAMAP" id="MF_02019">
    <property type="entry name" value="MurF"/>
    <property type="match status" value="1"/>
</dbReference>
<dbReference type="GO" id="GO:0005737">
    <property type="term" value="C:cytoplasm"/>
    <property type="evidence" value="ECO:0007669"/>
    <property type="project" value="UniProtKB-SubCell"/>
</dbReference>
<dbReference type="Gene3D" id="3.90.190.20">
    <property type="entry name" value="Mur ligase, C-terminal domain"/>
    <property type="match status" value="1"/>
</dbReference>
<dbReference type="EMBL" id="CP042906">
    <property type="protein sequence ID" value="QEX15842.1"/>
    <property type="molecule type" value="Genomic_DNA"/>
</dbReference>
<feature type="domain" description="Mur ligase N-terminal catalytic" evidence="12">
    <location>
        <begin position="32"/>
        <end position="78"/>
    </location>
</feature>
<comment type="function">
    <text evidence="10 11">Involved in cell wall formation. Catalyzes the final step in the synthesis of UDP-N-acetylmuramoyl-pentapeptide, the precursor of murein.</text>
</comment>
<dbReference type="GO" id="GO:0009252">
    <property type="term" value="P:peptidoglycan biosynthetic process"/>
    <property type="evidence" value="ECO:0007669"/>
    <property type="project" value="UniProtKB-UniRule"/>
</dbReference>
<feature type="domain" description="Mur ligase central" evidence="14">
    <location>
        <begin position="115"/>
        <end position="305"/>
    </location>
</feature>
<dbReference type="GO" id="GO:0005524">
    <property type="term" value="F:ATP binding"/>
    <property type="evidence" value="ECO:0007669"/>
    <property type="project" value="UniProtKB-UniRule"/>
</dbReference>
<name>A0A5J6MEK4_9PROT</name>
<evidence type="ECO:0000256" key="8">
    <source>
        <dbReference type="ARBA" id="ARBA00023306"/>
    </source>
</evidence>
<evidence type="ECO:0000256" key="4">
    <source>
        <dbReference type="ARBA" id="ARBA00022741"/>
    </source>
</evidence>
<evidence type="ECO:0000256" key="3">
    <source>
        <dbReference type="ARBA" id="ARBA00022618"/>
    </source>
</evidence>
<evidence type="ECO:0000256" key="11">
    <source>
        <dbReference type="RuleBase" id="RU004136"/>
    </source>
</evidence>
<protein>
    <recommendedName>
        <fullName evidence="10 11">UDP-N-acetylmuramoyl-tripeptide--D-alanyl-D-alanine ligase</fullName>
        <ecNumber evidence="10 11">6.3.2.10</ecNumber>
    </recommendedName>
    <alternativeName>
        <fullName evidence="10">D-alanyl-D-alanine-adding enzyme</fullName>
    </alternativeName>
</protein>
<dbReference type="Pfam" id="PF08245">
    <property type="entry name" value="Mur_ligase_M"/>
    <property type="match status" value="1"/>
</dbReference>
<dbReference type="SUPFAM" id="SSF53623">
    <property type="entry name" value="MurD-like peptide ligases, catalytic domain"/>
    <property type="match status" value="1"/>
</dbReference>
<dbReference type="KEGG" id="htq:FRZ44_11300"/>
<comment type="similarity">
    <text evidence="10">Belongs to the MurCDEF family. MurF subfamily.</text>
</comment>
<comment type="caution">
    <text evidence="10">Lacks conserved residue(s) required for the propagation of feature annotation.</text>
</comment>
<evidence type="ECO:0000259" key="12">
    <source>
        <dbReference type="Pfam" id="PF01225"/>
    </source>
</evidence>
<dbReference type="InterPro" id="IPR000713">
    <property type="entry name" value="Mur_ligase_N"/>
</dbReference>
<dbReference type="InterPro" id="IPR051046">
    <property type="entry name" value="MurCDEF_CellWall_CoF430Synth"/>
</dbReference>
<dbReference type="PANTHER" id="PTHR43024">
    <property type="entry name" value="UDP-N-ACETYLMURAMOYL-TRIPEPTIDE--D-ALANYL-D-ALANINE LIGASE"/>
    <property type="match status" value="1"/>
</dbReference>
<keyword evidence="1 10" id="KW-0963">Cytoplasm</keyword>
<dbReference type="Gene3D" id="3.40.1190.10">
    <property type="entry name" value="Mur-like, catalytic domain"/>
    <property type="match status" value="1"/>
</dbReference>
<keyword evidence="16" id="KW-1185">Reference proteome</keyword>
<evidence type="ECO:0000256" key="1">
    <source>
        <dbReference type="ARBA" id="ARBA00022490"/>
    </source>
</evidence>
<sequence>MSAAAKPVLWTAAEAAKASAGLLEGAAAWAATGVSIDSRTVEAGDLFVALKGPSFDGHDYIARALAAGAVAALVHRRPEGLDANAPLLLVDETLAGLERMGQAARERSRAKRIGVTGSVGKTGTKEALKTVLSDQAPTFAAVGSFNNQWGVPLTLARMPRETVYGVFELGMNHAGELGPLSRQVRPEVTIITTIEAVHMAFFASVEAIADAKAEIFEGMDPSGVVILNRDNAQFERLAAQARRRGIKRIIGFGTHAEATSRLLDCSLQATCSAVSAVIEGERLDYCIGAPGQHWVMNSLAVLAAVKSAGADLGQAAAAFSRVTPPKGRGQRSHVMLPAQRGGGSVELIDESYNASPAAMRAAFRVLAQAKPRNGGRRIAVLGDMRELGEQSAELHAGLGPDLIASGAQQVFTVGPFMTNLDTALPATLRAAHAESSAEIIAPVLATLKPGDVVLVKGSLGTRMAPIVEAIKAMGASAPMPRAANGN</sequence>
<evidence type="ECO:0000256" key="10">
    <source>
        <dbReference type="HAMAP-Rule" id="MF_02019"/>
    </source>
</evidence>
<dbReference type="NCBIfam" id="TIGR01143">
    <property type="entry name" value="murF"/>
    <property type="match status" value="1"/>
</dbReference>
<dbReference type="InterPro" id="IPR005863">
    <property type="entry name" value="UDP-N-AcMur_synth"/>
</dbReference>
<dbReference type="GO" id="GO:0008360">
    <property type="term" value="P:regulation of cell shape"/>
    <property type="evidence" value="ECO:0007669"/>
    <property type="project" value="UniProtKB-KW"/>
</dbReference>
<feature type="domain" description="Mur ligase C-terminal" evidence="13">
    <location>
        <begin position="345"/>
        <end position="458"/>
    </location>
</feature>
<keyword evidence="4 10" id="KW-0547">Nucleotide-binding</keyword>
<dbReference type="SUPFAM" id="SSF63418">
    <property type="entry name" value="MurE/MurF N-terminal domain"/>
    <property type="match status" value="1"/>
</dbReference>
<comment type="catalytic activity">
    <reaction evidence="10 11">
        <text>D-alanyl-D-alanine + UDP-N-acetyl-alpha-D-muramoyl-L-alanyl-gamma-D-glutamyl-meso-2,6-diaminopimelate + ATP = UDP-N-acetyl-alpha-D-muramoyl-L-alanyl-gamma-D-glutamyl-meso-2,6-diaminopimeloyl-D-alanyl-D-alanine + ADP + phosphate + H(+)</text>
        <dbReference type="Rhea" id="RHEA:28374"/>
        <dbReference type="ChEBI" id="CHEBI:15378"/>
        <dbReference type="ChEBI" id="CHEBI:30616"/>
        <dbReference type="ChEBI" id="CHEBI:43474"/>
        <dbReference type="ChEBI" id="CHEBI:57822"/>
        <dbReference type="ChEBI" id="CHEBI:61386"/>
        <dbReference type="ChEBI" id="CHEBI:83905"/>
        <dbReference type="ChEBI" id="CHEBI:456216"/>
        <dbReference type="EC" id="6.3.2.10"/>
    </reaction>
</comment>
<dbReference type="GO" id="GO:0047480">
    <property type="term" value="F:UDP-N-acetylmuramoyl-tripeptide-D-alanyl-D-alanine ligase activity"/>
    <property type="evidence" value="ECO:0007669"/>
    <property type="project" value="UniProtKB-UniRule"/>
</dbReference>
<dbReference type="InterPro" id="IPR035911">
    <property type="entry name" value="MurE/MurF_N"/>
</dbReference>
<proteinExistence type="inferred from homology"/>
<evidence type="ECO:0000259" key="13">
    <source>
        <dbReference type="Pfam" id="PF02875"/>
    </source>
</evidence>
<dbReference type="OrthoDB" id="9800958at2"/>
<keyword evidence="8 10" id="KW-0131">Cell cycle</keyword>
<evidence type="ECO:0000313" key="16">
    <source>
        <dbReference type="Proteomes" id="UP000326202"/>
    </source>
</evidence>
<keyword evidence="2 10" id="KW-0436">Ligase</keyword>
<keyword evidence="9 10" id="KW-0961">Cell wall biogenesis/degradation</keyword>
<dbReference type="GO" id="GO:0051301">
    <property type="term" value="P:cell division"/>
    <property type="evidence" value="ECO:0007669"/>
    <property type="project" value="UniProtKB-KW"/>
</dbReference>
<dbReference type="PANTHER" id="PTHR43024:SF1">
    <property type="entry name" value="UDP-N-ACETYLMURAMOYL-TRIPEPTIDE--D-ALANYL-D-ALANINE LIGASE"/>
    <property type="match status" value="1"/>
</dbReference>
<dbReference type="GO" id="GO:0008766">
    <property type="term" value="F:UDP-N-acetylmuramoylalanyl-D-glutamyl-2,6-diaminopimelate-D-alanyl-D-alanine ligase activity"/>
    <property type="evidence" value="ECO:0007669"/>
    <property type="project" value="RHEA"/>
</dbReference>
<dbReference type="EC" id="6.3.2.10" evidence="10 11"/>
<dbReference type="Gene3D" id="3.40.1390.10">
    <property type="entry name" value="MurE/MurF, N-terminal domain"/>
    <property type="match status" value="1"/>
</dbReference>
<comment type="pathway">
    <text evidence="10 11">Cell wall biogenesis; peptidoglycan biosynthesis.</text>
</comment>
<dbReference type="Pfam" id="PF02875">
    <property type="entry name" value="Mur_ligase_C"/>
    <property type="match status" value="1"/>
</dbReference>